<organism evidence="1 2">
    <name type="scientific">Jimgerdemannia flammicorona</name>
    <dbReference type="NCBI Taxonomy" id="994334"/>
    <lineage>
        <taxon>Eukaryota</taxon>
        <taxon>Fungi</taxon>
        <taxon>Fungi incertae sedis</taxon>
        <taxon>Mucoromycota</taxon>
        <taxon>Mucoromycotina</taxon>
        <taxon>Endogonomycetes</taxon>
        <taxon>Endogonales</taxon>
        <taxon>Endogonaceae</taxon>
        <taxon>Jimgerdemannia</taxon>
    </lineage>
</organism>
<gene>
    <name evidence="1" type="ORF">BC938DRAFT_481758</name>
</gene>
<dbReference type="Proteomes" id="UP000274822">
    <property type="component" value="Unassembled WGS sequence"/>
</dbReference>
<keyword evidence="2" id="KW-1185">Reference proteome</keyword>
<evidence type="ECO:0000313" key="1">
    <source>
        <dbReference type="EMBL" id="RUS28546.1"/>
    </source>
</evidence>
<dbReference type="AlphaFoldDB" id="A0A433QFI3"/>
<reference evidence="1 2" key="1">
    <citation type="journal article" date="2018" name="New Phytol.">
        <title>Phylogenomics of Endogonaceae and evolution of mycorrhizas within Mucoromycota.</title>
        <authorList>
            <person name="Chang Y."/>
            <person name="Desiro A."/>
            <person name="Na H."/>
            <person name="Sandor L."/>
            <person name="Lipzen A."/>
            <person name="Clum A."/>
            <person name="Barry K."/>
            <person name="Grigoriev I.V."/>
            <person name="Martin F.M."/>
            <person name="Stajich J.E."/>
            <person name="Smith M.E."/>
            <person name="Bonito G."/>
            <person name="Spatafora J.W."/>
        </authorList>
    </citation>
    <scope>NUCLEOTIDE SEQUENCE [LARGE SCALE GENOMIC DNA]</scope>
    <source>
        <strain evidence="1 2">AD002</strain>
    </source>
</reference>
<evidence type="ECO:0000313" key="2">
    <source>
        <dbReference type="Proteomes" id="UP000274822"/>
    </source>
</evidence>
<accession>A0A433QFI3</accession>
<comment type="caution">
    <text evidence="1">The sequence shown here is derived from an EMBL/GenBank/DDBJ whole genome shotgun (WGS) entry which is preliminary data.</text>
</comment>
<protein>
    <submittedName>
        <fullName evidence="1">Uncharacterized protein</fullName>
    </submittedName>
</protein>
<name>A0A433QFI3_9FUNG</name>
<sequence length="75" mass="8971">MLWDIPLIFQFISHYYQRPISLNGCYGLRNIKIGKKSTGLYFLMNLDSISLNQIMNNMFFINLERNIMINIFYIV</sequence>
<dbReference type="EMBL" id="RBNJ01006495">
    <property type="protein sequence ID" value="RUS28546.1"/>
    <property type="molecule type" value="Genomic_DNA"/>
</dbReference>
<proteinExistence type="predicted"/>
<feature type="non-terminal residue" evidence="1">
    <location>
        <position position="75"/>
    </location>
</feature>